<keyword evidence="2 9" id="KW-0808">Transferase</keyword>
<dbReference type="CDD" id="cd02163">
    <property type="entry name" value="PPAT"/>
    <property type="match status" value="1"/>
</dbReference>
<evidence type="ECO:0000256" key="9">
    <source>
        <dbReference type="HAMAP-Rule" id="MF_00151"/>
    </source>
</evidence>
<feature type="domain" description="Cytidyltransferase-like" evidence="10">
    <location>
        <begin position="6"/>
        <end position="139"/>
    </location>
</feature>
<dbReference type="AlphaFoldDB" id="A0A323V0T0"/>
<accession>A0A323V0T0</accession>
<feature type="binding site" evidence="9">
    <location>
        <position position="42"/>
    </location>
    <ligand>
        <name>substrate</name>
    </ligand>
</feature>
<dbReference type="NCBIfam" id="TIGR00125">
    <property type="entry name" value="cyt_tran_rel"/>
    <property type="match status" value="1"/>
</dbReference>
<comment type="subunit">
    <text evidence="9">Homohexamer.</text>
</comment>
<gene>
    <name evidence="9" type="primary">coaD</name>
    <name evidence="11" type="ORF">DNX69_01420</name>
</gene>
<evidence type="ECO:0000313" key="11">
    <source>
        <dbReference type="EMBL" id="PZA13748.1"/>
    </source>
</evidence>
<dbReference type="SUPFAM" id="SSF52374">
    <property type="entry name" value="Nucleotidylyl transferase"/>
    <property type="match status" value="1"/>
</dbReference>
<dbReference type="PRINTS" id="PR01020">
    <property type="entry name" value="LPSBIOSNTHSS"/>
</dbReference>
<dbReference type="GO" id="GO:0005737">
    <property type="term" value="C:cytoplasm"/>
    <property type="evidence" value="ECO:0007669"/>
    <property type="project" value="UniProtKB-SubCell"/>
</dbReference>
<dbReference type="PANTHER" id="PTHR21342:SF1">
    <property type="entry name" value="PHOSPHOPANTETHEINE ADENYLYLTRANSFERASE"/>
    <property type="match status" value="1"/>
</dbReference>
<evidence type="ECO:0000256" key="3">
    <source>
        <dbReference type="ARBA" id="ARBA00022695"/>
    </source>
</evidence>
<dbReference type="InterPro" id="IPR014729">
    <property type="entry name" value="Rossmann-like_a/b/a_fold"/>
</dbReference>
<sequence length="169" mass="17705">MSRIALYPGSFDPVTNGHLDVVRHAVALCDKLVVAIGIHPGKTPLFTTEERLAMVERVFGPIAKAAGCEFGCTTYDNLTVTAAEKVGATIMIRGLRDGTDLDYEMQIAGMNETMAPAIHTVFLPASVGVRPITATLVRQIAKMGGDVSAFVPAEVASALSSKFAAGSPA</sequence>
<dbReference type="Proteomes" id="UP000248134">
    <property type="component" value="Unassembled WGS sequence"/>
</dbReference>
<name>A0A323V0T0_RHOPL</name>
<dbReference type="InterPro" id="IPR004821">
    <property type="entry name" value="Cyt_trans-like"/>
</dbReference>
<dbReference type="NCBIfam" id="TIGR01510">
    <property type="entry name" value="coaD_prev_kdtB"/>
    <property type="match status" value="1"/>
</dbReference>
<dbReference type="Pfam" id="PF01467">
    <property type="entry name" value="CTP_transf_like"/>
    <property type="match status" value="1"/>
</dbReference>
<keyword evidence="5 9" id="KW-0067">ATP-binding</keyword>
<dbReference type="GO" id="GO:0004595">
    <property type="term" value="F:pantetheine-phosphate adenylyltransferase activity"/>
    <property type="evidence" value="ECO:0007669"/>
    <property type="project" value="UniProtKB-UniRule"/>
</dbReference>
<feature type="binding site" evidence="9">
    <location>
        <begin position="94"/>
        <end position="96"/>
    </location>
    <ligand>
        <name>ATP</name>
        <dbReference type="ChEBI" id="CHEBI:30616"/>
    </ligand>
</feature>
<dbReference type="GO" id="GO:0005524">
    <property type="term" value="F:ATP binding"/>
    <property type="evidence" value="ECO:0007669"/>
    <property type="project" value="UniProtKB-KW"/>
</dbReference>
<keyword evidence="7 9" id="KW-0173">Coenzyme A biosynthesis</keyword>
<comment type="subcellular location">
    <subcellularLocation>
        <location evidence="9">Cytoplasm</location>
    </subcellularLocation>
</comment>
<feature type="binding site" evidence="9">
    <location>
        <position position="10"/>
    </location>
    <ligand>
        <name>substrate</name>
    </ligand>
</feature>
<comment type="cofactor">
    <cofactor evidence="9">
        <name>Mg(2+)</name>
        <dbReference type="ChEBI" id="CHEBI:18420"/>
    </cofactor>
</comment>
<keyword evidence="6 9" id="KW-0460">Magnesium</keyword>
<evidence type="ECO:0000313" key="12">
    <source>
        <dbReference type="Proteomes" id="UP000248134"/>
    </source>
</evidence>
<evidence type="ECO:0000256" key="4">
    <source>
        <dbReference type="ARBA" id="ARBA00022741"/>
    </source>
</evidence>
<dbReference type="EC" id="2.7.7.3" evidence="9"/>
<comment type="caution">
    <text evidence="11">The sequence shown here is derived from an EMBL/GenBank/DDBJ whole genome shotgun (WGS) entry which is preliminary data.</text>
</comment>
<keyword evidence="1 9" id="KW-0963">Cytoplasm</keyword>
<feature type="binding site" evidence="9">
    <location>
        <position position="18"/>
    </location>
    <ligand>
        <name>ATP</name>
        <dbReference type="ChEBI" id="CHEBI:30616"/>
    </ligand>
</feature>
<dbReference type="EMBL" id="QKQS01000003">
    <property type="protein sequence ID" value="PZA13748.1"/>
    <property type="molecule type" value="Genomic_DNA"/>
</dbReference>
<dbReference type="HAMAP" id="MF_00151">
    <property type="entry name" value="PPAT_bact"/>
    <property type="match status" value="1"/>
</dbReference>
<protein>
    <recommendedName>
        <fullName evidence="9">Phosphopantetheine adenylyltransferase</fullName>
        <ecNumber evidence="9">2.7.7.3</ecNumber>
    </recommendedName>
    <alternativeName>
        <fullName evidence="9">Dephospho-CoA pyrophosphorylase</fullName>
    </alternativeName>
    <alternativeName>
        <fullName evidence="9">Pantetheine-phosphate adenylyltransferase</fullName>
        <shortName evidence="9">PPAT</shortName>
    </alternativeName>
</protein>
<proteinExistence type="inferred from homology"/>
<feature type="binding site" evidence="9">
    <location>
        <position position="93"/>
    </location>
    <ligand>
        <name>substrate</name>
    </ligand>
</feature>
<feature type="binding site" evidence="9">
    <location>
        <position position="79"/>
    </location>
    <ligand>
        <name>substrate</name>
    </ligand>
</feature>
<evidence type="ECO:0000256" key="5">
    <source>
        <dbReference type="ARBA" id="ARBA00022840"/>
    </source>
</evidence>
<keyword evidence="4 9" id="KW-0547">Nucleotide-binding</keyword>
<organism evidence="11 12">
    <name type="scientific">Rhodopseudomonas palustris</name>
    <dbReference type="NCBI Taxonomy" id="1076"/>
    <lineage>
        <taxon>Bacteria</taxon>
        <taxon>Pseudomonadati</taxon>
        <taxon>Pseudomonadota</taxon>
        <taxon>Alphaproteobacteria</taxon>
        <taxon>Hyphomicrobiales</taxon>
        <taxon>Nitrobacteraceae</taxon>
        <taxon>Rhodopseudomonas</taxon>
    </lineage>
</organism>
<evidence type="ECO:0000256" key="1">
    <source>
        <dbReference type="ARBA" id="ARBA00022490"/>
    </source>
</evidence>
<comment type="function">
    <text evidence="9">Reversibly transfers an adenylyl group from ATP to 4'-phosphopantetheine, yielding dephospho-CoA (dPCoA) and pyrophosphate.</text>
</comment>
<reference evidence="11 12" key="1">
    <citation type="submission" date="2018-06" db="EMBL/GenBank/DDBJ databases">
        <title>Draft Whole-Genome Sequence of the purple photosynthetic bacterium Rhodospeudomonas palustris XCP.</title>
        <authorList>
            <person name="Rayyan A."/>
            <person name="Meyer T.E."/>
            <person name="Kyndt J.A."/>
        </authorList>
    </citation>
    <scope>NUCLEOTIDE SEQUENCE [LARGE SCALE GENOMIC DNA]</scope>
    <source>
        <strain evidence="11 12">XCP</strain>
    </source>
</reference>
<feature type="binding site" evidence="9">
    <location>
        <position position="104"/>
    </location>
    <ligand>
        <name>ATP</name>
        <dbReference type="ChEBI" id="CHEBI:30616"/>
    </ligand>
</feature>
<evidence type="ECO:0000256" key="2">
    <source>
        <dbReference type="ARBA" id="ARBA00022679"/>
    </source>
</evidence>
<dbReference type="OrthoDB" id="9806661at2"/>
<dbReference type="UniPathway" id="UPA00241">
    <property type="reaction ID" value="UER00355"/>
</dbReference>
<evidence type="ECO:0000259" key="10">
    <source>
        <dbReference type="Pfam" id="PF01467"/>
    </source>
</evidence>
<dbReference type="RefSeq" id="WP_110784236.1">
    <property type="nucleotide sequence ID" value="NZ_QKQS01000003.1"/>
</dbReference>
<comment type="pathway">
    <text evidence="9">Cofactor biosynthesis; coenzyme A biosynthesis; CoA from (R)-pantothenate: step 4/5.</text>
</comment>
<feature type="binding site" evidence="9">
    <location>
        <begin position="129"/>
        <end position="135"/>
    </location>
    <ligand>
        <name>ATP</name>
        <dbReference type="ChEBI" id="CHEBI:30616"/>
    </ligand>
</feature>
<dbReference type="GO" id="GO:0015937">
    <property type="term" value="P:coenzyme A biosynthetic process"/>
    <property type="evidence" value="ECO:0007669"/>
    <property type="project" value="UniProtKB-UniRule"/>
</dbReference>
<comment type="catalytic activity">
    <reaction evidence="8 9">
        <text>(R)-4'-phosphopantetheine + ATP + H(+) = 3'-dephospho-CoA + diphosphate</text>
        <dbReference type="Rhea" id="RHEA:19801"/>
        <dbReference type="ChEBI" id="CHEBI:15378"/>
        <dbReference type="ChEBI" id="CHEBI:30616"/>
        <dbReference type="ChEBI" id="CHEBI:33019"/>
        <dbReference type="ChEBI" id="CHEBI:57328"/>
        <dbReference type="ChEBI" id="CHEBI:61723"/>
        <dbReference type="EC" id="2.7.7.3"/>
    </reaction>
</comment>
<comment type="similarity">
    <text evidence="9">Belongs to the bacterial CoaD family.</text>
</comment>
<evidence type="ECO:0000256" key="6">
    <source>
        <dbReference type="ARBA" id="ARBA00022842"/>
    </source>
</evidence>
<evidence type="ECO:0000256" key="7">
    <source>
        <dbReference type="ARBA" id="ARBA00022993"/>
    </source>
</evidence>
<feature type="binding site" evidence="9">
    <location>
        <begin position="10"/>
        <end position="11"/>
    </location>
    <ligand>
        <name>ATP</name>
        <dbReference type="ChEBI" id="CHEBI:30616"/>
    </ligand>
</feature>
<dbReference type="InterPro" id="IPR001980">
    <property type="entry name" value="PPAT"/>
</dbReference>
<dbReference type="Gene3D" id="3.40.50.620">
    <property type="entry name" value="HUPs"/>
    <property type="match status" value="1"/>
</dbReference>
<evidence type="ECO:0000256" key="8">
    <source>
        <dbReference type="ARBA" id="ARBA00029346"/>
    </source>
</evidence>
<dbReference type="PANTHER" id="PTHR21342">
    <property type="entry name" value="PHOSPHOPANTETHEINE ADENYLYLTRANSFERASE"/>
    <property type="match status" value="1"/>
</dbReference>
<keyword evidence="3 9" id="KW-0548">Nucleotidyltransferase</keyword>
<feature type="site" description="Transition state stabilizer" evidence="9">
    <location>
        <position position="18"/>
    </location>
</feature>